<organism evidence="10 11">
    <name type="scientific">Acinetobacter silvestris</name>
    <dbReference type="NCBI Taxonomy" id="1977882"/>
    <lineage>
        <taxon>Bacteria</taxon>
        <taxon>Pseudomonadati</taxon>
        <taxon>Pseudomonadota</taxon>
        <taxon>Gammaproteobacteria</taxon>
        <taxon>Moraxellales</taxon>
        <taxon>Moraxellaceae</taxon>
        <taxon>Acinetobacter</taxon>
    </lineage>
</organism>
<feature type="transmembrane region" description="Helical" evidence="9">
    <location>
        <begin position="433"/>
        <end position="455"/>
    </location>
</feature>
<evidence type="ECO:0000256" key="6">
    <source>
        <dbReference type="ARBA" id="ARBA00022989"/>
    </source>
</evidence>
<evidence type="ECO:0000256" key="8">
    <source>
        <dbReference type="ARBA" id="ARBA00023136"/>
    </source>
</evidence>
<evidence type="ECO:0000256" key="1">
    <source>
        <dbReference type="ARBA" id="ARBA00022448"/>
    </source>
</evidence>
<keyword evidence="1 9" id="KW-0813">Transport</keyword>
<reference evidence="10 11" key="1">
    <citation type="submission" date="2017-04" db="EMBL/GenBank/DDBJ databases">
        <title>High diversity of culturable Acinetobacter species in natural soil and water ecosystems.</title>
        <authorList>
            <person name="Nemec A."/>
            <person name="Radolfova-Krizova L."/>
        </authorList>
    </citation>
    <scope>NUCLEOTIDE SEQUENCE [LARGE SCALE GENOMIC DNA]</scope>
    <source>
        <strain evidence="10 11">ANC 4999</strain>
    </source>
</reference>
<evidence type="ECO:0000256" key="2">
    <source>
        <dbReference type="ARBA" id="ARBA00022475"/>
    </source>
</evidence>
<keyword evidence="3 9" id="KW-0633">Potassium transport</keyword>
<evidence type="ECO:0000256" key="9">
    <source>
        <dbReference type="HAMAP-Rule" id="MF_00275"/>
    </source>
</evidence>
<evidence type="ECO:0000256" key="5">
    <source>
        <dbReference type="ARBA" id="ARBA00022958"/>
    </source>
</evidence>
<dbReference type="PANTHER" id="PTHR30607">
    <property type="entry name" value="POTASSIUM-TRANSPORTING ATPASE A CHAIN"/>
    <property type="match status" value="1"/>
</dbReference>
<feature type="transmembrane region" description="Helical" evidence="9">
    <location>
        <begin position="277"/>
        <end position="296"/>
    </location>
</feature>
<accession>A0A1Y3CN59</accession>
<dbReference type="Pfam" id="PF03814">
    <property type="entry name" value="KdpA"/>
    <property type="match status" value="1"/>
</dbReference>
<feature type="transmembrane region" description="Helical" evidence="9">
    <location>
        <begin position="6"/>
        <end position="23"/>
    </location>
</feature>
<protein>
    <recommendedName>
        <fullName evidence="9">Potassium-transporting ATPase potassium-binding subunit</fullName>
    </recommendedName>
    <alternativeName>
        <fullName evidence="9">ATP phosphohydrolase [potassium-transporting] A chain</fullName>
    </alternativeName>
    <alternativeName>
        <fullName evidence="9">Potassium-binding and translocating subunit A</fullName>
    </alternativeName>
    <alternativeName>
        <fullName evidence="9">Potassium-translocating ATPase A chain</fullName>
    </alternativeName>
</protein>
<dbReference type="PANTHER" id="PTHR30607:SF2">
    <property type="entry name" value="POTASSIUM-TRANSPORTING ATPASE POTASSIUM-BINDING SUBUNIT"/>
    <property type="match status" value="1"/>
</dbReference>
<comment type="similarity">
    <text evidence="9">Belongs to the KdpA family.</text>
</comment>
<keyword evidence="8 9" id="KW-0472">Membrane</keyword>
<sequence>MLEMILLLLIVTLLAFPLGKYLAAIMQNREMKIDPLFNWLEKPIYAVLGTHSKQGMNVKTYILSFIFSCIVIGLVVWVLFMVQAGLPFNPNNAPNMSWDLALHTTISFLTNTNQQHYSGQAQLSYLSQMVGIVGLQVIAPMMGLAMVVATIRALFFDQSNTQSAIESNTLEHSFSEKIKMINVGNYWADVIRPTFRFLLPLCLIWALFLNSQGVPSTFQGGPEVQVIDQTTELKTQKIPLGPIAPMVAIKQLGSNGGGWYGPNSAVPLENPTPLSNFMEMLAILLIPFSVIFMLGFFTKRPKFAAFVFGSMLLMSVISTSSAIWSESLSQTASQVSVMEGKEMRFGEASSALWLALTTQVNNGSVNMMHDSATPLTGLIALSNMLINAIWGGIGCGLQQFIIYLFLAVFIAGLMTGRTPELFGRKIEAGEIKLLAVVILIQPIVILGLTSITLFFPSLTGNSNPAYHGVSQVLYEYVSAFANNGSGFEGLADNTVWWNVTCSIALLLGRFPTLIIPLIIATRLAAKRQAPESNGSLKVETPTFALTLIAIVVMLTLLQFMPVLVLGPIADHLLLVQVE</sequence>
<comment type="function">
    <text evidence="9">Part of the high-affinity ATP-driven potassium transport (or Kdp) system, which catalyzes the hydrolysis of ATP coupled with the electrogenic transport of potassium into the cytoplasm. This subunit binds the extracellular potassium ions and delivers the ions to the membrane domain of KdpB through an intramembrane tunnel.</text>
</comment>
<feature type="transmembrane region" description="Helical" evidence="9">
    <location>
        <begin position="388"/>
        <end position="413"/>
    </location>
</feature>
<feature type="transmembrane region" description="Helical" evidence="9">
    <location>
        <begin position="132"/>
        <end position="155"/>
    </location>
</feature>
<name>A0A1Y3CN59_9GAMM</name>
<dbReference type="GO" id="GO:0008556">
    <property type="term" value="F:P-type potassium transmembrane transporter activity"/>
    <property type="evidence" value="ECO:0007669"/>
    <property type="project" value="InterPro"/>
</dbReference>
<dbReference type="GO" id="GO:0005886">
    <property type="term" value="C:plasma membrane"/>
    <property type="evidence" value="ECO:0007669"/>
    <property type="project" value="UniProtKB-SubCell"/>
</dbReference>
<dbReference type="InterPro" id="IPR004623">
    <property type="entry name" value="KdpA"/>
</dbReference>
<dbReference type="STRING" id="1977882.B9T28_03130"/>
<evidence type="ECO:0000313" key="10">
    <source>
        <dbReference type="EMBL" id="OTG67627.1"/>
    </source>
</evidence>
<proteinExistence type="inferred from homology"/>
<evidence type="ECO:0000256" key="3">
    <source>
        <dbReference type="ARBA" id="ARBA00022538"/>
    </source>
</evidence>
<feature type="transmembrane region" description="Helical" evidence="9">
    <location>
        <begin position="495"/>
        <end position="521"/>
    </location>
</feature>
<feature type="transmembrane region" description="Helical" evidence="9">
    <location>
        <begin position="542"/>
        <end position="569"/>
    </location>
</feature>
<comment type="subunit">
    <text evidence="9">The system is composed of three essential subunits: KdpA, KdpB and KdpC.</text>
</comment>
<dbReference type="AlphaFoldDB" id="A0A1Y3CN59"/>
<feature type="transmembrane region" description="Helical" evidence="9">
    <location>
        <begin position="61"/>
        <end position="86"/>
    </location>
</feature>
<dbReference type="GO" id="GO:0030955">
    <property type="term" value="F:potassium ion binding"/>
    <property type="evidence" value="ECO:0007669"/>
    <property type="project" value="UniProtKB-UniRule"/>
</dbReference>
<dbReference type="HAMAP" id="MF_00275">
    <property type="entry name" value="KdpA"/>
    <property type="match status" value="1"/>
</dbReference>
<dbReference type="RefSeq" id="WP_086202476.1">
    <property type="nucleotide sequence ID" value="NZ_NEGB01000001.1"/>
</dbReference>
<dbReference type="OrthoDB" id="9763796at2"/>
<comment type="subcellular location">
    <subcellularLocation>
        <location evidence="9">Cell membrane</location>
        <topology evidence="9">Multi-pass membrane protein</topology>
    </subcellularLocation>
</comment>
<evidence type="ECO:0000256" key="7">
    <source>
        <dbReference type="ARBA" id="ARBA00023065"/>
    </source>
</evidence>
<gene>
    <name evidence="9" type="primary">kdpA</name>
    <name evidence="10" type="ORF">B9T28_03130</name>
</gene>
<keyword evidence="5 9" id="KW-0630">Potassium</keyword>
<evidence type="ECO:0000256" key="4">
    <source>
        <dbReference type="ARBA" id="ARBA00022692"/>
    </source>
</evidence>
<keyword evidence="4 9" id="KW-0812">Transmembrane</keyword>
<dbReference type="PIRSF" id="PIRSF001294">
    <property type="entry name" value="K_ATPaseA"/>
    <property type="match status" value="1"/>
</dbReference>
<feature type="transmembrane region" description="Helical" evidence="9">
    <location>
        <begin position="303"/>
        <end position="324"/>
    </location>
</feature>
<evidence type="ECO:0000313" key="11">
    <source>
        <dbReference type="Proteomes" id="UP000242765"/>
    </source>
</evidence>
<dbReference type="NCBIfam" id="TIGR00680">
    <property type="entry name" value="kdpA"/>
    <property type="match status" value="1"/>
</dbReference>
<feature type="transmembrane region" description="Helical" evidence="9">
    <location>
        <begin position="186"/>
        <end position="208"/>
    </location>
</feature>
<dbReference type="EMBL" id="NEGB01000001">
    <property type="protein sequence ID" value="OTG67627.1"/>
    <property type="molecule type" value="Genomic_DNA"/>
</dbReference>
<comment type="caution">
    <text evidence="10">The sequence shown here is derived from an EMBL/GenBank/DDBJ whole genome shotgun (WGS) entry which is preliminary data.</text>
</comment>
<keyword evidence="7 9" id="KW-0406">Ion transport</keyword>
<keyword evidence="11" id="KW-1185">Reference proteome</keyword>
<keyword evidence="2 9" id="KW-1003">Cell membrane</keyword>
<dbReference type="Proteomes" id="UP000242765">
    <property type="component" value="Unassembled WGS sequence"/>
</dbReference>
<keyword evidence="6 9" id="KW-1133">Transmembrane helix</keyword>